<evidence type="ECO:0000313" key="1">
    <source>
        <dbReference type="Proteomes" id="UP000515135"/>
    </source>
</evidence>
<name>A0A6P4YDU2_BRABE</name>
<protein>
    <submittedName>
        <fullName evidence="2">ATP synthase subunit s, mitochondrial-like</fullName>
    </submittedName>
</protein>
<dbReference type="RefSeq" id="XP_019627355.1">
    <property type="nucleotide sequence ID" value="XM_019771796.1"/>
</dbReference>
<keyword evidence="1" id="KW-1185">Reference proteome</keyword>
<dbReference type="Proteomes" id="UP000515135">
    <property type="component" value="Unplaced"/>
</dbReference>
<dbReference type="InterPro" id="IPR032675">
    <property type="entry name" value="LRR_dom_sf"/>
</dbReference>
<gene>
    <name evidence="2" type="primary">LOC109472198</name>
</gene>
<sequence>MAAVLTSACVRNKVFPVLLLSNTSTRLHTAPTRLLWGWLNTVFNKVDDKRIEQVGPDRAAAEWLLRCGAHLRFKDRPSWQRDYNTLPTGPPQKFKIEEIDATDSGVMHIGFEHFKHLKHVKSVTLNRCMYITDECIGKLNLLAGTLQHLEVSSCGNVTDKGLMQLKDLSLLETLRLFDLPAVKDKTGTVHLLEHALPNCKIDAEGI</sequence>
<accession>A0A6P4YDU2</accession>
<reference evidence="2" key="1">
    <citation type="submission" date="2025-08" db="UniProtKB">
        <authorList>
            <consortium name="RefSeq"/>
        </authorList>
    </citation>
    <scope>IDENTIFICATION</scope>
    <source>
        <tissue evidence="2">Gonad</tissue>
    </source>
</reference>
<dbReference type="AlphaFoldDB" id="A0A6P4YDU2"/>
<dbReference type="Gene3D" id="3.80.10.10">
    <property type="entry name" value="Ribonuclease Inhibitor"/>
    <property type="match status" value="1"/>
</dbReference>
<proteinExistence type="predicted"/>
<evidence type="ECO:0000313" key="2">
    <source>
        <dbReference type="RefSeq" id="XP_019627355.1"/>
    </source>
</evidence>
<dbReference type="KEGG" id="bbel:109472198"/>
<dbReference type="OrthoDB" id="5859291at2759"/>
<dbReference type="GeneID" id="109472198"/>
<organism evidence="1 2">
    <name type="scientific">Branchiostoma belcheri</name>
    <name type="common">Amphioxus</name>
    <dbReference type="NCBI Taxonomy" id="7741"/>
    <lineage>
        <taxon>Eukaryota</taxon>
        <taxon>Metazoa</taxon>
        <taxon>Chordata</taxon>
        <taxon>Cephalochordata</taxon>
        <taxon>Leptocardii</taxon>
        <taxon>Amphioxiformes</taxon>
        <taxon>Branchiostomatidae</taxon>
        <taxon>Branchiostoma</taxon>
    </lineage>
</organism>
<dbReference type="SUPFAM" id="SSF52047">
    <property type="entry name" value="RNI-like"/>
    <property type="match status" value="1"/>
</dbReference>